<dbReference type="VEuPathDB" id="GiardiaDB:GMRT_10768"/>
<evidence type="ECO:0000313" key="2">
    <source>
        <dbReference type="Proteomes" id="UP000315496"/>
    </source>
</evidence>
<gene>
    <name evidence="1" type="ORF">GMRT_10768</name>
</gene>
<name>A0A4Z1SY65_GIAMU</name>
<protein>
    <submittedName>
        <fullName evidence="1">Uncharacterized protein</fullName>
    </submittedName>
</protein>
<proteinExistence type="predicted"/>
<sequence>MNLGNAAYGDIPTVIYLIHEVHRVFLNTQRRHRAGEIGTFQALTAIFEEYYSVFIAIQDQSLNNPKLARDVLFLEHAWRLLEALYLSPRQSGSDVSQIPGRIAQTLSSLLRKLKPDVESFSPEQKFCWDLILDNTEEVQAYLQQNIGRPYARELINHLNNLPAGMCKLGQVGVTDEFSLERVLKFLRGDPSPELVLGYLPTKHLGNLSGEKLSKVRAFVKATNLKENSFCLTDDLLLYLMLICVLRLRHFRINDERKQGEYSTAMNALFEVAANSNYIPSHYGNYCSYFLHVLKEVLQLSELSFVIARQKEGRLTTTKFLMDDVFLKAARGNFLWAMIYAHILDLIAYTGDSLQLMEKRGRELLIYADLLSSSRIQLVLSNARHEQLQINTHTTNLWSLSLDYYHWSLPRKPSTEALAAVANSMQQVIREQLQSRSPMSHMVRLLYLISSDRLGEGVQLEGRIRKYIAQALESYALVQDAAIWYHKANYKGELQRLVFRTTREAIRLALNPEYSDQAAALFSAVETMLTDVDSIDPEVLDDLTLAKNVRLFREKVTEAQRSCDDFTRCSKDIQELAHELVSSPAFFLNVTPNVVGDACRGNAPCHLTASQLTEMAIAFQKATTHCYATQFLPQNRGGRLEVGSTEYDICAKLADAFMSPDDVN</sequence>
<dbReference type="EMBL" id="VDLU01000001">
    <property type="protein sequence ID" value="TNJ30644.1"/>
    <property type="molecule type" value="Genomic_DNA"/>
</dbReference>
<dbReference type="OrthoDB" id="10251449at2759"/>
<keyword evidence="2" id="KW-1185">Reference proteome</keyword>
<organism evidence="1 2">
    <name type="scientific">Giardia muris</name>
    <dbReference type="NCBI Taxonomy" id="5742"/>
    <lineage>
        <taxon>Eukaryota</taxon>
        <taxon>Metamonada</taxon>
        <taxon>Diplomonadida</taxon>
        <taxon>Hexamitidae</taxon>
        <taxon>Giardiinae</taxon>
        <taxon>Giardia</taxon>
    </lineage>
</organism>
<accession>A0A4Z1SY65</accession>
<comment type="caution">
    <text evidence="1">The sequence shown here is derived from an EMBL/GenBank/DDBJ whole genome shotgun (WGS) entry which is preliminary data.</text>
</comment>
<dbReference type="Proteomes" id="UP000315496">
    <property type="component" value="Chromosome 1"/>
</dbReference>
<dbReference type="AlphaFoldDB" id="A0A4Z1SY65"/>
<reference evidence="1 2" key="1">
    <citation type="submission" date="2019-05" db="EMBL/GenBank/DDBJ databases">
        <title>The compact genome of Giardia muris reveals important steps in the evolution of intestinal protozoan parasites.</title>
        <authorList>
            <person name="Xu F."/>
            <person name="Jimenez-Gonzalez A."/>
            <person name="Einarsson E."/>
            <person name="Astvaldsson A."/>
            <person name="Peirasmaki D."/>
            <person name="Eckmann L."/>
            <person name="Andersson J.O."/>
            <person name="Svard S.G."/>
            <person name="Jerlstrom-Hultqvist J."/>
        </authorList>
    </citation>
    <scope>NUCLEOTIDE SEQUENCE [LARGE SCALE GENOMIC DNA]</scope>
    <source>
        <strain evidence="1 2">Roberts-Thomson</strain>
    </source>
</reference>
<evidence type="ECO:0000313" key="1">
    <source>
        <dbReference type="EMBL" id="TNJ30644.1"/>
    </source>
</evidence>